<dbReference type="RefSeq" id="WP_005976793.1">
    <property type="nucleotide sequence ID" value="NZ_CABKNW010000001.1"/>
</dbReference>
<dbReference type="EMBL" id="LS483487">
    <property type="protein sequence ID" value="SQJ00952.1"/>
    <property type="molecule type" value="Genomic_DNA"/>
</dbReference>
<reference evidence="2 3" key="1">
    <citation type="submission" date="2018-06" db="EMBL/GenBank/DDBJ databases">
        <authorList>
            <consortium name="Pathogen Informatics"/>
            <person name="Doyle S."/>
        </authorList>
    </citation>
    <scope>NUCLEOTIDE SEQUENCE [LARGE SCALE GENOMIC DNA]</scope>
    <source>
        <strain evidence="2 3">NCTC12112</strain>
    </source>
</reference>
<sequence length="336" mass="39585">MNTELDAFAGIKEAMEEKKRENEYKSSFDFEKYGIAKADQEYVSKREQIIFSNAKNYSESLYNICKSLYEIKTVFRTKDTDEESGTFAEWYKCAGLNKDKVSEFLKRYELYMLAPDKALYISGLSIPAIKYLTRKQLDTELREKVLELELKKVEDMEEIISEEAKPTDTKSQLPKKVNNHIVKTYKFYKKRISTATSLTELVKEKQNINELIKSLKELQDEIEQREKAKENENNLQIFDEELEVEYNLSKKNETDQLEKEKKIYIDDRGWIFYVRSGIGGEVFKAFYAKNYKDYKSDYRCHAVKSLDWTDSIENAQIALDAYAKSKKMKVLKDEEN</sequence>
<feature type="coiled-coil region" evidence="1">
    <location>
        <begin position="198"/>
        <end position="235"/>
    </location>
</feature>
<organism evidence="2 3">
    <name type="scientific">Fusobacterium ulcerans</name>
    <dbReference type="NCBI Taxonomy" id="861"/>
    <lineage>
        <taxon>Bacteria</taxon>
        <taxon>Fusobacteriati</taxon>
        <taxon>Fusobacteriota</taxon>
        <taxon>Fusobacteriia</taxon>
        <taxon>Fusobacteriales</taxon>
        <taxon>Fusobacteriaceae</taxon>
        <taxon>Fusobacterium</taxon>
    </lineage>
</organism>
<dbReference type="GeneID" id="78455596"/>
<protein>
    <recommendedName>
        <fullName evidence="4">DUF3102 domain-containing protein</fullName>
    </recommendedName>
</protein>
<keyword evidence="1" id="KW-0175">Coiled coil</keyword>
<evidence type="ECO:0008006" key="4">
    <source>
        <dbReference type="Google" id="ProtNLM"/>
    </source>
</evidence>
<proteinExistence type="predicted"/>
<accession>A0AAX2J8I0</accession>
<evidence type="ECO:0000313" key="3">
    <source>
        <dbReference type="Proteomes" id="UP000249008"/>
    </source>
</evidence>
<gene>
    <name evidence="2" type="ORF">NCTC12112_01021</name>
</gene>
<dbReference type="Proteomes" id="UP000249008">
    <property type="component" value="Chromosome 1"/>
</dbReference>
<evidence type="ECO:0000313" key="2">
    <source>
        <dbReference type="EMBL" id="SQJ00952.1"/>
    </source>
</evidence>
<evidence type="ECO:0000256" key="1">
    <source>
        <dbReference type="SAM" id="Coils"/>
    </source>
</evidence>
<dbReference type="AlphaFoldDB" id="A0AAX2J8I0"/>
<name>A0AAX2J8I0_9FUSO</name>